<sequence>MSTLYHGKQIFDVVSEMDCLERYGQDISSHLVDLLDTVLEKDALEPSADKRRELASLFIWLVQFEADQKADQESQVDQTLRDRDMRNLIASFEDRFATWAKAQYAKKSTANANDASSGISYDALLKKYNVDKVTKEKKSASQKASQ</sequence>
<dbReference type="Proteomes" id="UP000078544">
    <property type="component" value="Unassembled WGS sequence"/>
</dbReference>
<dbReference type="AlphaFoldDB" id="A0A168BW13"/>
<accession>A0A168BW13</accession>
<proteinExistence type="predicted"/>
<evidence type="ECO:0000313" key="1">
    <source>
        <dbReference type="EMBL" id="KZZ95816.1"/>
    </source>
</evidence>
<gene>
    <name evidence="1" type="ORF">AAL_04112</name>
</gene>
<organism evidence="1 2">
    <name type="scientific">Moelleriella libera RCEF 2490</name>
    <dbReference type="NCBI Taxonomy" id="1081109"/>
    <lineage>
        <taxon>Eukaryota</taxon>
        <taxon>Fungi</taxon>
        <taxon>Dikarya</taxon>
        <taxon>Ascomycota</taxon>
        <taxon>Pezizomycotina</taxon>
        <taxon>Sordariomycetes</taxon>
        <taxon>Hypocreomycetidae</taxon>
        <taxon>Hypocreales</taxon>
        <taxon>Clavicipitaceae</taxon>
        <taxon>Moelleriella</taxon>
    </lineage>
</organism>
<protein>
    <submittedName>
        <fullName evidence="1">Uncharacterized protein</fullName>
    </submittedName>
</protein>
<reference evidence="1 2" key="1">
    <citation type="journal article" date="2016" name="Genome Biol. Evol.">
        <title>Divergent and convergent evolution of fungal pathogenicity.</title>
        <authorList>
            <person name="Shang Y."/>
            <person name="Xiao G."/>
            <person name="Zheng P."/>
            <person name="Cen K."/>
            <person name="Zhan S."/>
            <person name="Wang C."/>
        </authorList>
    </citation>
    <scope>NUCLEOTIDE SEQUENCE [LARGE SCALE GENOMIC DNA]</scope>
    <source>
        <strain evidence="1 2">RCEF 2490</strain>
    </source>
</reference>
<name>A0A168BW13_9HYPO</name>
<dbReference type="EMBL" id="AZGY01000008">
    <property type="protein sequence ID" value="KZZ95816.1"/>
    <property type="molecule type" value="Genomic_DNA"/>
</dbReference>
<evidence type="ECO:0000313" key="2">
    <source>
        <dbReference type="Proteomes" id="UP000078544"/>
    </source>
</evidence>
<keyword evidence="2" id="KW-1185">Reference proteome</keyword>
<comment type="caution">
    <text evidence="1">The sequence shown here is derived from an EMBL/GenBank/DDBJ whole genome shotgun (WGS) entry which is preliminary data.</text>
</comment>